<dbReference type="Proteomes" id="UP001301769">
    <property type="component" value="Unassembled WGS sequence"/>
</dbReference>
<dbReference type="GO" id="GO:0000324">
    <property type="term" value="C:fungal-type vacuole"/>
    <property type="evidence" value="ECO:0007669"/>
    <property type="project" value="TreeGrafter"/>
</dbReference>
<evidence type="ECO:0000256" key="3">
    <source>
        <dbReference type="ARBA" id="ARBA00022670"/>
    </source>
</evidence>
<feature type="transmembrane region" description="Helical" evidence="7">
    <location>
        <begin position="656"/>
        <end position="674"/>
    </location>
</feature>
<organism evidence="9 10">
    <name type="scientific">Rhypophila decipiens</name>
    <dbReference type="NCBI Taxonomy" id="261697"/>
    <lineage>
        <taxon>Eukaryota</taxon>
        <taxon>Fungi</taxon>
        <taxon>Dikarya</taxon>
        <taxon>Ascomycota</taxon>
        <taxon>Pezizomycotina</taxon>
        <taxon>Sordariomycetes</taxon>
        <taxon>Sordariomycetidae</taxon>
        <taxon>Sordariales</taxon>
        <taxon>Naviculisporaceae</taxon>
        <taxon>Rhypophila</taxon>
    </lineage>
</organism>
<keyword evidence="8" id="KW-0732">Signal</keyword>
<keyword evidence="7" id="KW-0472">Membrane</keyword>
<sequence>MFPLPTLIGSLLAASTLATQSLAQFAPYDGNLTYIESPYDLGINISYRKVPKGVCQTAFDSQIQYTGWISVPGEFPTNIFYWLVYAREPTNALTVWLNGGPGSTSMIGFFTGAGPCEVVEKGADRLETVAREWGWDRASNMVFFDQPNQVGFSFDSPTNKSVDFQFGNFTQVPQSVPKGRNPLTFLNGTFPTYNPANTANTSSQAAMAMWHAMQVFLGEFLQPKKGDVEVSLFAESYGGRYGPVFFDTWEAQNVQYQTNDSVRQIHLTALGIVNGCVDDLIQAPYYTEMMVNNTYGIKMLSATEAQYYNGTFSQQNGCRDLIKECRDLNSRLDPDNHGNIPDVNQACSAASQACLSLVEPYMNTGRDPWDIAFNLPNSFPSSLYAEYLNTRKVQVGIGSIVNFTSTASFIPPLFIQTGDYQRGPIIPKLSGLLLNGVRIGLIYGDRDFICNWLGGEALSLAIASDAGGNYASQFPTAGYAPIIVNETYVGGQVRQYGNLSFSRIFQAGHAVPAYQPETAFQVFARIILGTDISTGGPVDLSSYTTTGDVDANRNSQSPPNNPAPTCYVRNMRETCPDDSVTGLLNGDGVVINGIWYSSASDWPGAPDKTSPSDSSTGGGGGSPATPTTTAELTGVFTATSTPKDPNAASSLLSTNSMGVGFAVISCFMVGLLVIV</sequence>
<proteinExistence type="inferred from homology"/>
<keyword evidence="5" id="KW-0325">Glycoprotein</keyword>
<gene>
    <name evidence="9" type="ORF">QBC37DRAFT_75319</name>
</gene>
<evidence type="ECO:0000256" key="8">
    <source>
        <dbReference type="SAM" id="SignalP"/>
    </source>
</evidence>
<evidence type="ECO:0000256" key="2">
    <source>
        <dbReference type="ARBA" id="ARBA00022645"/>
    </source>
</evidence>
<dbReference type="PANTHER" id="PTHR11802:SF404">
    <property type="entry name" value="CARBOXYPEPTIDASE"/>
    <property type="match status" value="1"/>
</dbReference>
<dbReference type="Gene3D" id="3.40.50.1820">
    <property type="entry name" value="alpha/beta hydrolase"/>
    <property type="match status" value="1"/>
</dbReference>
<dbReference type="PANTHER" id="PTHR11802">
    <property type="entry name" value="SERINE PROTEASE FAMILY S10 SERINE CARBOXYPEPTIDASE"/>
    <property type="match status" value="1"/>
</dbReference>
<feature type="chain" id="PRO_5043014732" evidence="8">
    <location>
        <begin position="19"/>
        <end position="675"/>
    </location>
</feature>
<reference evidence="9" key="2">
    <citation type="submission" date="2023-05" db="EMBL/GenBank/DDBJ databases">
        <authorList>
            <consortium name="Lawrence Berkeley National Laboratory"/>
            <person name="Steindorff A."/>
            <person name="Hensen N."/>
            <person name="Bonometti L."/>
            <person name="Westerberg I."/>
            <person name="Brannstrom I.O."/>
            <person name="Guillou S."/>
            <person name="Cros-Aarteil S."/>
            <person name="Calhoun S."/>
            <person name="Haridas S."/>
            <person name="Kuo A."/>
            <person name="Mondo S."/>
            <person name="Pangilinan J."/>
            <person name="Riley R."/>
            <person name="Labutti K."/>
            <person name="Andreopoulos B."/>
            <person name="Lipzen A."/>
            <person name="Chen C."/>
            <person name="Yanf M."/>
            <person name="Daum C."/>
            <person name="Ng V."/>
            <person name="Clum A."/>
            <person name="Ohm R."/>
            <person name="Martin F."/>
            <person name="Silar P."/>
            <person name="Natvig D."/>
            <person name="Lalanne C."/>
            <person name="Gautier V."/>
            <person name="Ament-Velasquez S.L."/>
            <person name="Kruys A."/>
            <person name="Hutchinson M.I."/>
            <person name="Powell A.J."/>
            <person name="Barry K."/>
            <person name="Miller A.N."/>
            <person name="Grigoriev I.V."/>
            <person name="Debuchy R."/>
            <person name="Gladieux P."/>
            <person name="Thoren M.H."/>
            <person name="Johannesson H."/>
        </authorList>
    </citation>
    <scope>NUCLEOTIDE SEQUENCE</scope>
    <source>
        <strain evidence="9">PSN293</strain>
    </source>
</reference>
<keyword evidence="2 9" id="KW-0121">Carboxypeptidase</keyword>
<dbReference type="SUPFAM" id="SSF53474">
    <property type="entry name" value="alpha/beta-Hydrolases"/>
    <property type="match status" value="1"/>
</dbReference>
<name>A0AAN6YIL0_9PEZI</name>
<dbReference type="GO" id="GO:0006508">
    <property type="term" value="P:proteolysis"/>
    <property type="evidence" value="ECO:0007669"/>
    <property type="project" value="UniProtKB-KW"/>
</dbReference>
<evidence type="ECO:0000256" key="1">
    <source>
        <dbReference type="ARBA" id="ARBA00009431"/>
    </source>
</evidence>
<evidence type="ECO:0000256" key="7">
    <source>
        <dbReference type="SAM" id="Phobius"/>
    </source>
</evidence>
<dbReference type="InterPro" id="IPR001563">
    <property type="entry name" value="Peptidase_S10"/>
</dbReference>
<protein>
    <submittedName>
        <fullName evidence="9">Carboxypeptidase</fullName>
    </submittedName>
</protein>
<feature type="signal peptide" evidence="8">
    <location>
        <begin position="1"/>
        <end position="18"/>
    </location>
</feature>
<comment type="caution">
    <text evidence="9">The sequence shown here is derived from an EMBL/GenBank/DDBJ whole genome shotgun (WGS) entry which is preliminary data.</text>
</comment>
<evidence type="ECO:0000313" key="10">
    <source>
        <dbReference type="Proteomes" id="UP001301769"/>
    </source>
</evidence>
<keyword evidence="3" id="KW-0645">Protease</keyword>
<dbReference type="AlphaFoldDB" id="A0AAN6YIL0"/>
<reference evidence="9" key="1">
    <citation type="journal article" date="2023" name="Mol. Phylogenet. Evol.">
        <title>Genome-scale phylogeny and comparative genomics of the fungal order Sordariales.</title>
        <authorList>
            <person name="Hensen N."/>
            <person name="Bonometti L."/>
            <person name="Westerberg I."/>
            <person name="Brannstrom I.O."/>
            <person name="Guillou S."/>
            <person name="Cros-Aarteil S."/>
            <person name="Calhoun S."/>
            <person name="Haridas S."/>
            <person name="Kuo A."/>
            <person name="Mondo S."/>
            <person name="Pangilinan J."/>
            <person name="Riley R."/>
            <person name="LaButti K."/>
            <person name="Andreopoulos B."/>
            <person name="Lipzen A."/>
            <person name="Chen C."/>
            <person name="Yan M."/>
            <person name="Daum C."/>
            <person name="Ng V."/>
            <person name="Clum A."/>
            <person name="Steindorff A."/>
            <person name="Ohm R.A."/>
            <person name="Martin F."/>
            <person name="Silar P."/>
            <person name="Natvig D.O."/>
            <person name="Lalanne C."/>
            <person name="Gautier V."/>
            <person name="Ament-Velasquez S.L."/>
            <person name="Kruys A."/>
            <person name="Hutchinson M.I."/>
            <person name="Powell A.J."/>
            <person name="Barry K."/>
            <person name="Miller A.N."/>
            <person name="Grigoriev I.V."/>
            <person name="Debuchy R."/>
            <person name="Gladieux P."/>
            <person name="Hiltunen Thoren M."/>
            <person name="Johannesson H."/>
        </authorList>
    </citation>
    <scope>NUCLEOTIDE SEQUENCE</scope>
    <source>
        <strain evidence="9">PSN293</strain>
    </source>
</reference>
<comment type="similarity">
    <text evidence="1">Belongs to the peptidase S10 family.</text>
</comment>
<evidence type="ECO:0000256" key="5">
    <source>
        <dbReference type="ARBA" id="ARBA00023180"/>
    </source>
</evidence>
<keyword evidence="7" id="KW-1133">Transmembrane helix</keyword>
<dbReference type="PRINTS" id="PR00724">
    <property type="entry name" value="CRBOXYPTASEC"/>
</dbReference>
<feature type="region of interest" description="Disordered" evidence="6">
    <location>
        <begin position="602"/>
        <end position="629"/>
    </location>
</feature>
<evidence type="ECO:0000256" key="4">
    <source>
        <dbReference type="ARBA" id="ARBA00022801"/>
    </source>
</evidence>
<evidence type="ECO:0000313" key="9">
    <source>
        <dbReference type="EMBL" id="KAK4219979.1"/>
    </source>
</evidence>
<dbReference type="EMBL" id="MU858046">
    <property type="protein sequence ID" value="KAK4219979.1"/>
    <property type="molecule type" value="Genomic_DNA"/>
</dbReference>
<evidence type="ECO:0000256" key="6">
    <source>
        <dbReference type="SAM" id="MobiDB-lite"/>
    </source>
</evidence>
<dbReference type="Pfam" id="PF00450">
    <property type="entry name" value="Peptidase_S10"/>
    <property type="match status" value="1"/>
</dbReference>
<accession>A0AAN6YIL0</accession>
<keyword evidence="4" id="KW-0378">Hydrolase</keyword>
<dbReference type="InterPro" id="IPR033124">
    <property type="entry name" value="Ser_caboxypep_his_AS"/>
</dbReference>
<feature type="region of interest" description="Disordered" evidence="6">
    <location>
        <begin position="543"/>
        <end position="566"/>
    </location>
</feature>
<dbReference type="PROSITE" id="PS00560">
    <property type="entry name" value="CARBOXYPEPT_SER_HIS"/>
    <property type="match status" value="1"/>
</dbReference>
<dbReference type="InterPro" id="IPR029058">
    <property type="entry name" value="AB_hydrolase_fold"/>
</dbReference>
<dbReference type="GO" id="GO:0004185">
    <property type="term" value="F:serine-type carboxypeptidase activity"/>
    <property type="evidence" value="ECO:0007669"/>
    <property type="project" value="InterPro"/>
</dbReference>
<keyword evidence="7" id="KW-0812">Transmembrane</keyword>
<feature type="compositionally biased region" description="Polar residues" evidence="6">
    <location>
        <begin position="543"/>
        <end position="558"/>
    </location>
</feature>
<keyword evidence="10" id="KW-1185">Reference proteome</keyword>